<evidence type="ECO:0000313" key="1">
    <source>
        <dbReference type="EMBL" id="PWN24756.1"/>
    </source>
</evidence>
<keyword evidence="2" id="KW-1185">Reference proteome</keyword>
<protein>
    <submittedName>
        <fullName evidence="1">Uncharacterized protein</fullName>
    </submittedName>
</protein>
<dbReference type="RefSeq" id="XP_025359368.1">
    <property type="nucleotide sequence ID" value="XM_025504833.1"/>
</dbReference>
<dbReference type="Proteomes" id="UP000245884">
    <property type="component" value="Unassembled WGS sequence"/>
</dbReference>
<evidence type="ECO:0000313" key="2">
    <source>
        <dbReference type="Proteomes" id="UP000245884"/>
    </source>
</evidence>
<name>A0A316UHJ6_9BASI</name>
<dbReference type="AlphaFoldDB" id="A0A316UHJ6"/>
<reference evidence="1 2" key="1">
    <citation type="journal article" date="2018" name="Mol. Biol. Evol.">
        <title>Broad Genomic Sampling Reveals a Smut Pathogenic Ancestry of the Fungal Clade Ustilaginomycotina.</title>
        <authorList>
            <person name="Kijpornyongpan T."/>
            <person name="Mondo S.J."/>
            <person name="Barry K."/>
            <person name="Sandor L."/>
            <person name="Lee J."/>
            <person name="Lipzen A."/>
            <person name="Pangilinan J."/>
            <person name="LaButti K."/>
            <person name="Hainaut M."/>
            <person name="Henrissat B."/>
            <person name="Grigoriev I.V."/>
            <person name="Spatafora J.W."/>
            <person name="Aime M.C."/>
        </authorList>
    </citation>
    <scope>NUCLEOTIDE SEQUENCE [LARGE SCALE GENOMIC DNA]</scope>
    <source>
        <strain evidence="1 2">MCA 5214</strain>
    </source>
</reference>
<sequence length="495" mass="54224">MDPLSLSLTAIAGDTSAITAARAICSTAVPDRKLDAAFAPKSPDDERRRRSAATRWHRSHLLYHLLARRLCCSPTATLISHTRDSATSSTKKEQRNVSLNLSKTFKALLTVSDQPDSATDLFISLDLSKTYKALLTVSNEPDSQLDLFISLSPFLAALMRGISLDLSKSYKALLTVSDEPDSQIDLFVSLSPSLASLLCGISISLSQEKDDGSTTVVMWQENQWPLKAKYLKLVDFVLSVLTREEKAPRLRRAAAAAAAEEGRRRALATPLSLDGQAAAAGLMVITHGATRIKLPNGDHPVLVQPSGKNLAGERQRIYGALGIADHWSEFENAYEIMWPNILARIDLSASDGSFRPPHNTGITSARPSLAAMQCAELQVVAFGGRGWTRYPGFITSQAGLEPLWDLIDEMYDLWPEPVKALVRLLAEDEPPEFEAVWRKLSGKEAKFSYKARYVAGQKTMADGGDRELYAWAKEFGSGVKNFADFRIGVSVDLVN</sequence>
<organism evidence="1 2">
    <name type="scientific">Jaminaea rosea</name>
    <dbReference type="NCBI Taxonomy" id="1569628"/>
    <lineage>
        <taxon>Eukaryota</taxon>
        <taxon>Fungi</taxon>
        <taxon>Dikarya</taxon>
        <taxon>Basidiomycota</taxon>
        <taxon>Ustilaginomycotina</taxon>
        <taxon>Exobasidiomycetes</taxon>
        <taxon>Microstromatales</taxon>
        <taxon>Microstromatales incertae sedis</taxon>
        <taxon>Jaminaea</taxon>
    </lineage>
</organism>
<dbReference type="EMBL" id="KZ819679">
    <property type="protein sequence ID" value="PWN24756.1"/>
    <property type="molecule type" value="Genomic_DNA"/>
</dbReference>
<dbReference type="GeneID" id="37026656"/>
<accession>A0A316UHJ6</accession>
<gene>
    <name evidence="1" type="ORF">BDZ90DRAFT_228714</name>
</gene>
<proteinExistence type="predicted"/>